<dbReference type="Proteomes" id="UP000444316">
    <property type="component" value="Unassembled WGS sequence"/>
</dbReference>
<dbReference type="AlphaFoldDB" id="A0A845HUY1"/>
<organism evidence="3 4">
    <name type="scientific">Duganella fentianensis</name>
    <dbReference type="NCBI Taxonomy" id="2692177"/>
    <lineage>
        <taxon>Bacteria</taxon>
        <taxon>Pseudomonadati</taxon>
        <taxon>Pseudomonadota</taxon>
        <taxon>Betaproteobacteria</taxon>
        <taxon>Burkholderiales</taxon>
        <taxon>Oxalobacteraceae</taxon>
        <taxon>Telluria group</taxon>
        <taxon>Duganella</taxon>
    </lineage>
</organism>
<gene>
    <name evidence="3" type="ORF">GTP23_09235</name>
</gene>
<comment type="caution">
    <text evidence="3">The sequence shown here is derived from an EMBL/GenBank/DDBJ whole genome shotgun (WGS) entry which is preliminary data.</text>
</comment>
<evidence type="ECO:0000256" key="1">
    <source>
        <dbReference type="SAM" id="MobiDB-lite"/>
    </source>
</evidence>
<feature type="domain" description="Flagellar Assembly Protein A N-terminal region" evidence="2">
    <location>
        <begin position="110"/>
        <end position="262"/>
    </location>
</feature>
<evidence type="ECO:0000313" key="4">
    <source>
        <dbReference type="Proteomes" id="UP000444316"/>
    </source>
</evidence>
<evidence type="ECO:0000259" key="2">
    <source>
        <dbReference type="Pfam" id="PF20250"/>
    </source>
</evidence>
<name>A0A845HUY1_9BURK</name>
<protein>
    <submittedName>
        <fullName evidence="3">DUF342 domain-containing protein</fullName>
    </submittedName>
</protein>
<dbReference type="EMBL" id="WWCL01000002">
    <property type="protein sequence ID" value="MYN45244.1"/>
    <property type="molecule type" value="Genomic_DNA"/>
</dbReference>
<reference evidence="3" key="1">
    <citation type="submission" date="2019-12" db="EMBL/GenBank/DDBJ databases">
        <title>Novel species isolated from a subtropical stream in China.</title>
        <authorList>
            <person name="Lu H."/>
        </authorList>
    </citation>
    <scope>NUCLEOTIDE SEQUENCE [LARGE SCALE GENOMIC DNA]</scope>
    <source>
        <strain evidence="3">FT93W</strain>
    </source>
</reference>
<feature type="region of interest" description="Disordered" evidence="1">
    <location>
        <begin position="158"/>
        <end position="180"/>
    </location>
</feature>
<evidence type="ECO:0000313" key="3">
    <source>
        <dbReference type="EMBL" id="MYN45244.1"/>
    </source>
</evidence>
<keyword evidence="4" id="KW-1185">Reference proteome</keyword>
<sequence length="609" mass="66069">MVRQGDGIFIDMSMSQLTLVAAINEVFHSHRYFAGLDYKVLIKALYGVGPEMPSKDLVRIATDLGEIAPERVALYKPPKLGRGYAEYYFETLYLEAQELSDGTIIPERPTRLNVDEFVTEMWNKGILFGIEVAAVAAAIASTKSDRITVAIDLDPQPGQNARVEEVSSDLHRSDAPKERADGRVDLGSFQNRFPQIEANVKLLKKIPAVPGLPGYDTGGRRTAPDAPQDLTLSFFAGEGTEVRMFEDGEYVVSTRKGFLNVDAKSKRISITDKIISLDGVSGKTTGNLELAGAYEEFGDIQEQREVTGSDITVHGNVYGNITSRGGTVVLGQNLVSGAVHNAAGNITISGVASGSVIHTDSGQIVIGRAENCVISGTSVTITDASNCEIIADHVRIELAEGCAVAGGDVEIDSAGPRRRTEMLVHVLVRDVSQFDQEISELGQRETVLQQANAEVQQKIDAIAAIPDVRRYLALAQKLRNQELQLSPEQGHLLRKIAGAVATELQAISTLRDELRPGHAQLKMTQEKLQRVIEQKLAATGHARCCLRMVCGETMVRTMPFQSTSTALIQQPAKDLKQRLRNGGAGRMLFCDSAGALDWHLDPRAPSIAS</sequence>
<dbReference type="Pfam" id="PF20250">
    <property type="entry name" value="FapA_N"/>
    <property type="match status" value="1"/>
</dbReference>
<accession>A0A845HUY1</accession>
<proteinExistence type="predicted"/>
<dbReference type="InterPro" id="IPR046866">
    <property type="entry name" value="FapA_N"/>
</dbReference>
<feature type="compositionally biased region" description="Basic and acidic residues" evidence="1">
    <location>
        <begin position="162"/>
        <end position="180"/>
    </location>
</feature>